<evidence type="ECO:0000313" key="4">
    <source>
        <dbReference type="Ensembl" id="ENSNBRP00000014476.1"/>
    </source>
</evidence>
<organism evidence="4 5">
    <name type="scientific">Neolamprologus brichardi</name>
    <name type="common">Fairy cichlid</name>
    <name type="synonym">Lamprologus brichardi</name>
    <dbReference type="NCBI Taxonomy" id="32507"/>
    <lineage>
        <taxon>Eukaryota</taxon>
        <taxon>Metazoa</taxon>
        <taxon>Chordata</taxon>
        <taxon>Craniata</taxon>
        <taxon>Vertebrata</taxon>
        <taxon>Euteleostomi</taxon>
        <taxon>Actinopterygii</taxon>
        <taxon>Neopterygii</taxon>
        <taxon>Teleostei</taxon>
        <taxon>Neoteleostei</taxon>
        <taxon>Acanthomorphata</taxon>
        <taxon>Ovalentaria</taxon>
        <taxon>Cichlomorphae</taxon>
        <taxon>Cichliformes</taxon>
        <taxon>Cichlidae</taxon>
        <taxon>African cichlids</taxon>
        <taxon>Pseudocrenilabrinae</taxon>
        <taxon>Lamprologini</taxon>
        <taxon>Neolamprologus</taxon>
    </lineage>
</organism>
<reference evidence="4" key="2">
    <citation type="submission" date="2025-09" db="UniProtKB">
        <authorList>
            <consortium name="Ensembl"/>
        </authorList>
    </citation>
    <scope>IDENTIFICATION</scope>
</reference>
<evidence type="ECO:0000256" key="2">
    <source>
        <dbReference type="SAM" id="Phobius"/>
    </source>
</evidence>
<dbReference type="Bgee" id="ENSNBRG00000011191">
    <property type="expression patterns" value="Expressed in testis"/>
</dbReference>
<feature type="transmembrane region" description="Helical" evidence="2">
    <location>
        <begin position="101"/>
        <end position="121"/>
    </location>
</feature>
<evidence type="ECO:0000256" key="1">
    <source>
        <dbReference type="ARBA" id="ARBA00023157"/>
    </source>
</evidence>
<dbReference type="STRING" id="32507.ENSNBRP00000014476"/>
<feature type="domain" description="CD80-like immunoglobulin C2-set" evidence="3">
    <location>
        <begin position="15"/>
        <end position="84"/>
    </location>
</feature>
<reference evidence="4" key="1">
    <citation type="submission" date="2025-08" db="UniProtKB">
        <authorList>
            <consortium name="Ensembl"/>
        </authorList>
    </citation>
    <scope>IDENTIFICATION</scope>
</reference>
<keyword evidence="2" id="KW-0472">Membrane</keyword>
<dbReference type="Gene3D" id="2.60.40.10">
    <property type="entry name" value="Immunoglobulins"/>
    <property type="match status" value="1"/>
</dbReference>
<dbReference type="SUPFAM" id="SSF48726">
    <property type="entry name" value="Immunoglobulin"/>
    <property type="match status" value="1"/>
</dbReference>
<dbReference type="AlphaFoldDB" id="A0A3Q4GYV7"/>
<evidence type="ECO:0000259" key="3">
    <source>
        <dbReference type="Pfam" id="PF08205"/>
    </source>
</evidence>
<dbReference type="GeneTree" id="ENSGT00990000204040"/>
<keyword evidence="2" id="KW-1133">Transmembrane helix</keyword>
<evidence type="ECO:0000313" key="5">
    <source>
        <dbReference type="Proteomes" id="UP000261580"/>
    </source>
</evidence>
<dbReference type="Proteomes" id="UP000261580">
    <property type="component" value="Unassembled WGS sequence"/>
</dbReference>
<dbReference type="InterPro" id="IPR013162">
    <property type="entry name" value="CD80_C2-set"/>
</dbReference>
<keyword evidence="5" id="KW-1185">Reference proteome</keyword>
<dbReference type="InterPro" id="IPR013783">
    <property type="entry name" value="Ig-like_fold"/>
</dbReference>
<keyword evidence="2" id="KW-0812">Transmembrane</keyword>
<name>A0A3Q4GYV7_NEOBR</name>
<sequence>IIDPPQILFSSHCTTTESQLDCSCETLGNPSPNIHWYLNGLTVNHSKCEIFNETLNRTILRSFFTLTQPHKKNHLTLICRTVNSLGSASIFLFLFLNSVLYPAIISTLGVLLLALLLYVFFIR</sequence>
<accession>A0A3Q4GYV7</accession>
<protein>
    <recommendedName>
        <fullName evidence="3">CD80-like immunoglobulin C2-set domain-containing protein</fullName>
    </recommendedName>
</protein>
<proteinExistence type="predicted"/>
<keyword evidence="1" id="KW-1015">Disulfide bond</keyword>
<dbReference type="InterPro" id="IPR036179">
    <property type="entry name" value="Ig-like_dom_sf"/>
</dbReference>
<dbReference type="Pfam" id="PF08205">
    <property type="entry name" value="C2-set_2"/>
    <property type="match status" value="1"/>
</dbReference>
<dbReference type="Ensembl" id="ENSNBRT00000014866.1">
    <property type="protein sequence ID" value="ENSNBRP00000014476.1"/>
    <property type="gene ID" value="ENSNBRG00000011191.1"/>
</dbReference>
<dbReference type="OMA" id="NIHWYLN"/>